<proteinExistence type="predicted"/>
<dbReference type="AlphaFoldDB" id="A0A6B8RPV0"/>
<dbReference type="RefSeq" id="WP_155703505.1">
    <property type="nucleotide sequence ID" value="NZ_CP034235.1"/>
</dbReference>
<reference evidence="3" key="1">
    <citation type="submission" date="2018-11" db="EMBL/GenBank/DDBJ databases">
        <title>Complete genome sequence of Paenibacillus sp. ML311-T8.</title>
        <authorList>
            <person name="Nam Y.-D."/>
            <person name="Kang J."/>
            <person name="Chung W.-H."/>
            <person name="Park Y.S."/>
        </authorList>
    </citation>
    <scope>NUCLEOTIDE SEQUENCE [LARGE SCALE GENOMIC DNA]</scope>
    <source>
        <strain evidence="3">ML311-T8</strain>
    </source>
</reference>
<accession>A0A6B8RPV0</accession>
<keyword evidence="1" id="KW-1133">Transmembrane helix</keyword>
<keyword evidence="3" id="KW-1185">Reference proteome</keyword>
<evidence type="ECO:0000313" key="2">
    <source>
        <dbReference type="EMBL" id="QGQ98401.1"/>
    </source>
</evidence>
<protein>
    <submittedName>
        <fullName evidence="2">Uncharacterized protein</fullName>
    </submittedName>
</protein>
<name>A0A6B8RPV0_9BACL</name>
<dbReference type="Proteomes" id="UP000426246">
    <property type="component" value="Chromosome"/>
</dbReference>
<evidence type="ECO:0000256" key="1">
    <source>
        <dbReference type="SAM" id="Phobius"/>
    </source>
</evidence>
<feature type="transmembrane region" description="Helical" evidence="1">
    <location>
        <begin position="6"/>
        <end position="25"/>
    </location>
</feature>
<feature type="transmembrane region" description="Helical" evidence="1">
    <location>
        <begin position="65"/>
        <end position="85"/>
    </location>
</feature>
<dbReference type="KEGG" id="ppsc:EHS13_27690"/>
<dbReference type="EMBL" id="CP034235">
    <property type="protein sequence ID" value="QGQ98401.1"/>
    <property type="molecule type" value="Genomic_DNA"/>
</dbReference>
<sequence length="86" mass="9471">MSNDVFWLSLIGLAIAILGSLFLYLGTPMDIGIHKPASGMIVRITNEDRMAADNVIRRREQLSKLGFIFLLIGFVAQLVSVLLQAP</sequence>
<keyword evidence="1" id="KW-0812">Transmembrane</keyword>
<keyword evidence="1" id="KW-0472">Membrane</keyword>
<gene>
    <name evidence="2" type="ORF">EHS13_27690</name>
</gene>
<evidence type="ECO:0000313" key="3">
    <source>
        <dbReference type="Proteomes" id="UP000426246"/>
    </source>
</evidence>
<organism evidence="2 3">
    <name type="scientific">Paenibacillus psychroresistens</name>
    <dbReference type="NCBI Taxonomy" id="1778678"/>
    <lineage>
        <taxon>Bacteria</taxon>
        <taxon>Bacillati</taxon>
        <taxon>Bacillota</taxon>
        <taxon>Bacilli</taxon>
        <taxon>Bacillales</taxon>
        <taxon>Paenibacillaceae</taxon>
        <taxon>Paenibacillus</taxon>
    </lineage>
</organism>